<evidence type="ECO:0000313" key="1">
    <source>
        <dbReference type="EMBL" id="MDO1536392.1"/>
    </source>
</evidence>
<sequence>MTQPESPEFAIVRLGEGEAAQFAIGALPRAGRLPFSKVEVHATHLTVTGQDGTTEELGSDAEPLAPEVIQQLLSDDGLVFAELDEDSGEPVATERMKG</sequence>
<dbReference type="EMBL" id="JAUKVY010000027">
    <property type="protein sequence ID" value="MDO1536392.1"/>
    <property type="molecule type" value="Genomic_DNA"/>
</dbReference>
<reference evidence="1" key="1">
    <citation type="submission" date="2023-06" db="EMBL/GenBank/DDBJ databases">
        <authorList>
            <person name="Jiang Y."/>
            <person name="Liu Q."/>
        </authorList>
    </citation>
    <scope>NUCLEOTIDE SEQUENCE</scope>
    <source>
        <strain evidence="1">CGMCC 1.12090</strain>
    </source>
</reference>
<proteinExistence type="predicted"/>
<dbReference type="RefSeq" id="WP_301814426.1">
    <property type="nucleotide sequence ID" value="NZ_JAUJZH010000027.1"/>
</dbReference>
<protein>
    <submittedName>
        <fullName evidence="1">Uncharacterized protein</fullName>
    </submittedName>
</protein>
<comment type="caution">
    <text evidence="1">The sequence shown here is derived from an EMBL/GenBank/DDBJ whole genome shotgun (WGS) entry which is preliminary data.</text>
</comment>
<accession>A0ABT8SEH4</accession>
<keyword evidence="2" id="KW-1185">Reference proteome</keyword>
<organism evidence="1 2">
    <name type="scientific">Variovorax ginsengisoli</name>
    <dbReference type="NCBI Taxonomy" id="363844"/>
    <lineage>
        <taxon>Bacteria</taxon>
        <taxon>Pseudomonadati</taxon>
        <taxon>Pseudomonadota</taxon>
        <taxon>Betaproteobacteria</taxon>
        <taxon>Burkholderiales</taxon>
        <taxon>Comamonadaceae</taxon>
        <taxon>Variovorax</taxon>
    </lineage>
</organism>
<dbReference type="Proteomes" id="UP001169027">
    <property type="component" value="Unassembled WGS sequence"/>
</dbReference>
<evidence type="ECO:0000313" key="2">
    <source>
        <dbReference type="Proteomes" id="UP001169027"/>
    </source>
</evidence>
<name>A0ABT8SEH4_9BURK</name>
<gene>
    <name evidence="1" type="ORF">Q2T77_29315</name>
</gene>